<sequence length="72" mass="8564">MEQKDIDLIEQLVGQDSEIDSLWAQHKNYQKIIDKMERKSYLNETETQEVKELKKKKLAGKTKLHALLEKHK</sequence>
<dbReference type="InterPro" id="IPR007420">
    <property type="entry name" value="DUF465"/>
</dbReference>
<dbReference type="Pfam" id="PF04325">
    <property type="entry name" value="DUF465"/>
    <property type="match status" value="1"/>
</dbReference>
<evidence type="ECO:0008006" key="3">
    <source>
        <dbReference type="Google" id="ProtNLM"/>
    </source>
</evidence>
<accession>L0RGT8</accession>
<dbReference type="RefSeq" id="WP_015337404.1">
    <property type="nucleotide sequence ID" value="NC_020055.1"/>
</dbReference>
<dbReference type="eggNOG" id="ENOG503394W">
    <property type="taxonomic scope" value="Bacteria"/>
</dbReference>
<dbReference type="STRING" id="1121451.DESAM_22539"/>
<dbReference type="PATRIC" id="fig|1121451.3.peg.2752"/>
<dbReference type="Gene3D" id="6.10.280.50">
    <property type="match status" value="1"/>
</dbReference>
<dbReference type="HOGENOM" id="CLU_165482_1_0_7"/>
<dbReference type="Proteomes" id="UP000010808">
    <property type="component" value="Chromosome"/>
</dbReference>
<evidence type="ECO:0000313" key="1">
    <source>
        <dbReference type="EMBL" id="CCO24806.1"/>
    </source>
</evidence>
<dbReference type="OrthoDB" id="5471937at2"/>
<name>L0RGT8_9BACT</name>
<gene>
    <name evidence="1" type="ORF">DESAM_22539</name>
</gene>
<proteinExistence type="predicted"/>
<reference evidence="1 2" key="1">
    <citation type="submission" date="2012-10" db="EMBL/GenBank/DDBJ databases">
        <authorList>
            <person name="Genoscope - CEA"/>
        </authorList>
    </citation>
    <scope>NUCLEOTIDE SEQUENCE [LARGE SCALE GENOMIC DNA]</scope>
    <source>
        <strain evidence="2">AM13 / DSM 14728</strain>
    </source>
</reference>
<evidence type="ECO:0000313" key="2">
    <source>
        <dbReference type="Proteomes" id="UP000010808"/>
    </source>
</evidence>
<dbReference type="EMBL" id="FO203522">
    <property type="protein sequence ID" value="CCO24806.1"/>
    <property type="molecule type" value="Genomic_DNA"/>
</dbReference>
<dbReference type="KEGG" id="dhy:DESAM_22539"/>
<organism evidence="1 2">
    <name type="scientific">Maridesulfovibrio hydrothermalis AM13 = DSM 14728</name>
    <dbReference type="NCBI Taxonomy" id="1121451"/>
    <lineage>
        <taxon>Bacteria</taxon>
        <taxon>Pseudomonadati</taxon>
        <taxon>Thermodesulfobacteriota</taxon>
        <taxon>Desulfovibrionia</taxon>
        <taxon>Desulfovibrionales</taxon>
        <taxon>Desulfovibrionaceae</taxon>
        <taxon>Maridesulfovibrio</taxon>
    </lineage>
</organism>
<keyword evidence="2" id="KW-1185">Reference proteome</keyword>
<dbReference type="AlphaFoldDB" id="L0RGT8"/>
<dbReference type="InterPro" id="IPR038444">
    <property type="entry name" value="DUF465_sf"/>
</dbReference>
<protein>
    <recommendedName>
        <fullName evidence="3">DUF465 domain-containing protein</fullName>
    </recommendedName>
</protein>